<sequence>MNTTQAVYRAVRDLLMDREQPGARVVLTVVHVHEPPLQGASAI</sequence>
<gene>
    <name evidence="1" type="ORF">ACFO6V_22235</name>
</gene>
<evidence type="ECO:0000313" key="2">
    <source>
        <dbReference type="Proteomes" id="UP001596011"/>
    </source>
</evidence>
<evidence type="ECO:0000313" key="1">
    <source>
        <dbReference type="EMBL" id="MFC4630983.1"/>
    </source>
</evidence>
<comment type="caution">
    <text evidence="1">The sequence shown here is derived from an EMBL/GenBank/DDBJ whole genome shotgun (WGS) entry which is preliminary data.</text>
</comment>
<dbReference type="RefSeq" id="WP_377139542.1">
    <property type="nucleotide sequence ID" value="NZ_JBHSFI010000007.1"/>
</dbReference>
<accession>A0ABV9HL96</accession>
<dbReference type="EMBL" id="JBHSFI010000007">
    <property type="protein sequence ID" value="MFC4630983.1"/>
    <property type="molecule type" value="Genomic_DNA"/>
</dbReference>
<protein>
    <submittedName>
        <fullName evidence="1">Uncharacterized protein</fullName>
    </submittedName>
</protein>
<reference evidence="2" key="1">
    <citation type="journal article" date="2019" name="Int. J. Syst. Evol. Microbiol.">
        <title>The Global Catalogue of Microorganisms (GCM) 10K type strain sequencing project: providing services to taxonomists for standard genome sequencing and annotation.</title>
        <authorList>
            <consortium name="The Broad Institute Genomics Platform"/>
            <consortium name="The Broad Institute Genome Sequencing Center for Infectious Disease"/>
            <person name="Wu L."/>
            <person name="Ma J."/>
        </authorList>
    </citation>
    <scope>NUCLEOTIDE SEQUENCE [LARGE SCALE GENOMIC DNA]</scope>
    <source>
        <strain evidence="2">CCUG 42722</strain>
    </source>
</reference>
<organism evidence="1 2">
    <name type="scientific">Promicromonospora alba</name>
    <dbReference type="NCBI Taxonomy" id="1616110"/>
    <lineage>
        <taxon>Bacteria</taxon>
        <taxon>Bacillati</taxon>
        <taxon>Actinomycetota</taxon>
        <taxon>Actinomycetes</taxon>
        <taxon>Micrococcales</taxon>
        <taxon>Promicromonosporaceae</taxon>
        <taxon>Promicromonospora</taxon>
    </lineage>
</organism>
<keyword evidence="2" id="KW-1185">Reference proteome</keyword>
<proteinExistence type="predicted"/>
<dbReference type="Proteomes" id="UP001596011">
    <property type="component" value="Unassembled WGS sequence"/>
</dbReference>
<name>A0ABV9HL96_9MICO</name>